<reference evidence="3 4" key="1">
    <citation type="submission" date="2016-07" db="EMBL/GenBank/DDBJ databases">
        <title>Pervasive Adenine N6-methylation of Active Genes in Fungi.</title>
        <authorList>
            <consortium name="DOE Joint Genome Institute"/>
            <person name="Mondo S.J."/>
            <person name="Dannebaum R.O."/>
            <person name="Kuo R.C."/>
            <person name="Labutti K."/>
            <person name="Haridas S."/>
            <person name="Kuo A."/>
            <person name="Salamov A."/>
            <person name="Ahrendt S.R."/>
            <person name="Lipzen A."/>
            <person name="Sullivan W."/>
            <person name="Andreopoulos W.B."/>
            <person name="Clum A."/>
            <person name="Lindquist E."/>
            <person name="Daum C."/>
            <person name="Ramamoorthy G.K."/>
            <person name="Gryganskyi A."/>
            <person name="Culley D."/>
            <person name="Magnuson J.K."/>
            <person name="James T.Y."/>
            <person name="O'Malley M.A."/>
            <person name="Stajich J.E."/>
            <person name="Spatafora J.W."/>
            <person name="Visel A."/>
            <person name="Grigoriev I.V."/>
        </authorList>
    </citation>
    <scope>NUCLEOTIDE SEQUENCE [LARGE SCALE GENOMIC DNA]</scope>
    <source>
        <strain evidence="3 4">CBS 931.73</strain>
    </source>
</reference>
<dbReference type="Proteomes" id="UP000193498">
    <property type="component" value="Unassembled WGS sequence"/>
</dbReference>
<comment type="caution">
    <text evidence="3">The sequence shown here is derived from an EMBL/GenBank/DDBJ whole genome shotgun (WGS) entry which is preliminary data.</text>
</comment>
<dbReference type="AlphaFoldDB" id="A0A1Y1YFS8"/>
<keyword evidence="2" id="KW-1133">Transmembrane helix</keyword>
<feature type="transmembrane region" description="Helical" evidence="2">
    <location>
        <begin position="110"/>
        <end position="139"/>
    </location>
</feature>
<evidence type="ECO:0000256" key="1">
    <source>
        <dbReference type="SAM" id="MobiDB-lite"/>
    </source>
</evidence>
<evidence type="ECO:0000256" key="2">
    <source>
        <dbReference type="SAM" id="Phobius"/>
    </source>
</evidence>
<sequence length="351" mass="38430">MNSLHNVSLRPARGLFSTGLRTATPPSTISLRNFTKSSATFKQALRQTSLLHKSTLPKPNCLLAKPIHRIQPLVLPCLASHNFISARLYHEYDPYRRPSLLSNPLVKTGIAVSVGITALFLVQPIFFALLGGAVGYGAYRAIKGVLESRFPSQGGGSPLDIFRSQTNRRVKINDTENPFSTSPFGNGIFSNLVNDMLKSTANPVMSSIKNAAAASENLQQKSIQRIESTFQESGDLKYLFQTNVFDSIRFQPPYTVASTQSTYVQSQARSTGTQMKIQFQALNMKGDSANVTAVGMVADDGDVDIKKIQVEFPMMGRSVVIPLSNSARSSFQNPSTNSGPRIFEGEFRDVK</sequence>
<keyword evidence="2" id="KW-0472">Membrane</keyword>
<feature type="compositionally biased region" description="Polar residues" evidence="1">
    <location>
        <begin position="327"/>
        <end position="339"/>
    </location>
</feature>
<evidence type="ECO:0000313" key="3">
    <source>
        <dbReference type="EMBL" id="ORX96566.1"/>
    </source>
</evidence>
<name>A0A1Y1YFS8_9FUNG</name>
<accession>A0A1Y1YFS8</accession>
<gene>
    <name evidence="3" type="ORF">K493DRAFT_350693</name>
</gene>
<organism evidence="3 4">
    <name type="scientific">Basidiobolus meristosporus CBS 931.73</name>
    <dbReference type="NCBI Taxonomy" id="1314790"/>
    <lineage>
        <taxon>Eukaryota</taxon>
        <taxon>Fungi</taxon>
        <taxon>Fungi incertae sedis</taxon>
        <taxon>Zoopagomycota</taxon>
        <taxon>Entomophthoromycotina</taxon>
        <taxon>Basidiobolomycetes</taxon>
        <taxon>Basidiobolales</taxon>
        <taxon>Basidiobolaceae</taxon>
        <taxon>Basidiobolus</taxon>
    </lineage>
</organism>
<keyword evidence="4" id="KW-1185">Reference proteome</keyword>
<feature type="region of interest" description="Disordered" evidence="1">
    <location>
        <begin position="327"/>
        <end position="351"/>
    </location>
</feature>
<protein>
    <submittedName>
        <fullName evidence="3">Uncharacterized protein</fullName>
    </submittedName>
</protein>
<keyword evidence="2" id="KW-0812">Transmembrane</keyword>
<dbReference type="EMBL" id="MCFE01000151">
    <property type="protein sequence ID" value="ORX96566.1"/>
    <property type="molecule type" value="Genomic_DNA"/>
</dbReference>
<evidence type="ECO:0000313" key="4">
    <source>
        <dbReference type="Proteomes" id="UP000193498"/>
    </source>
</evidence>
<dbReference type="InParanoid" id="A0A1Y1YFS8"/>
<proteinExistence type="predicted"/>